<evidence type="ECO:0000313" key="1">
    <source>
        <dbReference type="EMBL" id="NFI23422.1"/>
    </source>
</evidence>
<organism evidence="1 2">
    <name type="scientific">Clostridium botulinum</name>
    <dbReference type="NCBI Taxonomy" id="1491"/>
    <lineage>
        <taxon>Bacteria</taxon>
        <taxon>Bacillati</taxon>
        <taxon>Bacillota</taxon>
        <taxon>Clostridia</taxon>
        <taxon>Eubacteriales</taxon>
        <taxon>Clostridiaceae</taxon>
        <taxon>Clostridium</taxon>
    </lineage>
</organism>
<dbReference type="AlphaFoldDB" id="A0AA44BQE0"/>
<dbReference type="EMBL" id="SWRJ01000012">
    <property type="protein sequence ID" value="NFI23422.1"/>
    <property type="molecule type" value="Genomic_DNA"/>
</dbReference>
<protein>
    <submittedName>
        <fullName evidence="1">Uncharacterized protein</fullName>
    </submittedName>
</protein>
<reference evidence="1 2" key="1">
    <citation type="submission" date="2019-04" db="EMBL/GenBank/DDBJ databases">
        <title>Genome sequencing of Clostridium botulinum Groups I-IV and Clostridium butyricum.</title>
        <authorList>
            <person name="Brunt J."/>
            <person name="Van Vliet A.H.M."/>
            <person name="Stringer S.C."/>
            <person name="Carter A.T."/>
            <person name="Peck M.W."/>
        </authorList>
    </citation>
    <scope>NUCLEOTIDE SEQUENCE [LARGE SCALE GENOMIC DNA]</scope>
    <source>
        <strain evidence="1 2">IFR 15/034</strain>
    </source>
</reference>
<dbReference type="Proteomes" id="UP000482543">
    <property type="component" value="Unassembled WGS sequence"/>
</dbReference>
<name>A0AA44BQE0_CLOBO</name>
<comment type="caution">
    <text evidence="1">The sequence shown here is derived from an EMBL/GenBank/DDBJ whole genome shotgun (WGS) entry which is preliminary data.</text>
</comment>
<evidence type="ECO:0000313" key="2">
    <source>
        <dbReference type="Proteomes" id="UP000482543"/>
    </source>
</evidence>
<proteinExistence type="predicted"/>
<gene>
    <name evidence="1" type="ORF">FC964_19135</name>
</gene>
<sequence length="87" mass="10242">MRILKEQKGSGYIITVFIGTHGKSSYWTSPPIYGKDNHHYNFEKEYLVGRYPMINTKAKAKTFSRLYRNLWIEDTIIGGRLCKKRLI</sequence>
<accession>A0AA44BQE0</accession>